<evidence type="ECO:0000313" key="5">
    <source>
        <dbReference type="Proteomes" id="UP000245639"/>
    </source>
</evidence>
<sequence length="216" mass="20536">MTGVAGDARLDGVVIAAVVTGGGAGALAGLGVRAVLARMRRGVLVPRAPCATALAVLWAVPAGVVVAGAAPAAWLPAWLGLGALVVAGSATDLAARRLPDALTRPATVLALAALAPLGLRAVLVGVLGAVCWGVGHAVVHLVAPGALGAGDVKLAPALGAPLAAASWAALAVAPVLAAAGVLALVLARGGRSTTVPFGPPVLGAAWVALAAVVITP</sequence>
<keyword evidence="2" id="KW-0472">Membrane</keyword>
<dbReference type="Gene3D" id="1.20.120.1220">
    <property type="match status" value="1"/>
</dbReference>
<dbReference type="EMBL" id="QEKW01000003">
    <property type="protein sequence ID" value="PVZ11817.1"/>
    <property type="molecule type" value="Genomic_DNA"/>
</dbReference>
<proteinExistence type="inferred from homology"/>
<evidence type="ECO:0000256" key="1">
    <source>
        <dbReference type="ARBA" id="ARBA00005801"/>
    </source>
</evidence>
<evidence type="ECO:0000259" key="3">
    <source>
        <dbReference type="Pfam" id="PF01478"/>
    </source>
</evidence>
<dbReference type="Pfam" id="PF01478">
    <property type="entry name" value="Peptidase_A24"/>
    <property type="match status" value="1"/>
</dbReference>
<feature type="transmembrane region" description="Helical" evidence="2">
    <location>
        <begin position="164"/>
        <end position="187"/>
    </location>
</feature>
<feature type="domain" description="Prepilin type IV endopeptidase peptidase" evidence="3">
    <location>
        <begin position="82"/>
        <end position="185"/>
    </location>
</feature>
<keyword evidence="2" id="KW-0812">Transmembrane</keyword>
<dbReference type="PANTHER" id="PTHR30487:SF0">
    <property type="entry name" value="PREPILIN LEADER PEPTIDASE_N-METHYLTRANSFERASE-RELATED"/>
    <property type="match status" value="1"/>
</dbReference>
<protein>
    <submittedName>
        <fullName evidence="4">Leader peptidase (Prepilin peptidase)/N-methyltransferase</fullName>
    </submittedName>
</protein>
<dbReference type="InterPro" id="IPR000045">
    <property type="entry name" value="Prepilin_IV_endopep_pep"/>
</dbReference>
<name>A0A2U1FI33_9PSEU</name>
<dbReference type="Proteomes" id="UP000245639">
    <property type="component" value="Unassembled WGS sequence"/>
</dbReference>
<dbReference type="InterPro" id="IPR050882">
    <property type="entry name" value="Prepilin_peptidase/N-MTase"/>
</dbReference>
<dbReference type="GO" id="GO:0032259">
    <property type="term" value="P:methylation"/>
    <property type="evidence" value="ECO:0007669"/>
    <property type="project" value="UniProtKB-KW"/>
</dbReference>
<feature type="transmembrane region" description="Helical" evidence="2">
    <location>
        <begin position="75"/>
        <end position="95"/>
    </location>
</feature>
<dbReference type="PANTHER" id="PTHR30487">
    <property type="entry name" value="TYPE 4 PREPILIN-LIKE PROTEINS LEADER PEPTIDE-PROCESSING ENZYME"/>
    <property type="match status" value="1"/>
</dbReference>
<comment type="similarity">
    <text evidence="1">Belongs to the peptidase A24 family.</text>
</comment>
<organism evidence="4 5">
    <name type="scientific">Actinomycetospora cinnamomea</name>
    <dbReference type="NCBI Taxonomy" id="663609"/>
    <lineage>
        <taxon>Bacteria</taxon>
        <taxon>Bacillati</taxon>
        <taxon>Actinomycetota</taxon>
        <taxon>Actinomycetes</taxon>
        <taxon>Pseudonocardiales</taxon>
        <taxon>Pseudonocardiaceae</taxon>
        <taxon>Actinomycetospora</taxon>
    </lineage>
</organism>
<dbReference type="GO" id="GO:0006465">
    <property type="term" value="P:signal peptide processing"/>
    <property type="evidence" value="ECO:0007669"/>
    <property type="project" value="TreeGrafter"/>
</dbReference>
<evidence type="ECO:0000256" key="2">
    <source>
        <dbReference type="SAM" id="Phobius"/>
    </source>
</evidence>
<dbReference type="GO" id="GO:0005886">
    <property type="term" value="C:plasma membrane"/>
    <property type="evidence" value="ECO:0007669"/>
    <property type="project" value="TreeGrafter"/>
</dbReference>
<dbReference type="RefSeq" id="WP_116707528.1">
    <property type="nucleotide sequence ID" value="NZ_QEKW01000003.1"/>
</dbReference>
<dbReference type="GO" id="GO:0008168">
    <property type="term" value="F:methyltransferase activity"/>
    <property type="evidence" value="ECO:0007669"/>
    <property type="project" value="UniProtKB-KW"/>
</dbReference>
<comment type="caution">
    <text evidence="4">The sequence shown here is derived from an EMBL/GenBank/DDBJ whole genome shotgun (WGS) entry which is preliminary data.</text>
</comment>
<keyword evidence="5" id="KW-1185">Reference proteome</keyword>
<evidence type="ECO:0000313" key="4">
    <source>
        <dbReference type="EMBL" id="PVZ11817.1"/>
    </source>
</evidence>
<feature type="transmembrane region" description="Helical" evidence="2">
    <location>
        <begin position="107"/>
        <end position="135"/>
    </location>
</feature>
<accession>A0A2U1FI33</accession>
<dbReference type="GO" id="GO:0004190">
    <property type="term" value="F:aspartic-type endopeptidase activity"/>
    <property type="evidence" value="ECO:0007669"/>
    <property type="project" value="InterPro"/>
</dbReference>
<reference evidence="4 5" key="1">
    <citation type="submission" date="2018-04" db="EMBL/GenBank/DDBJ databases">
        <title>Genomic Encyclopedia of Type Strains, Phase IV (KMG-IV): sequencing the most valuable type-strain genomes for metagenomic binning, comparative biology and taxonomic classification.</title>
        <authorList>
            <person name="Goeker M."/>
        </authorList>
    </citation>
    <scope>NUCLEOTIDE SEQUENCE [LARGE SCALE GENOMIC DNA]</scope>
    <source>
        <strain evidence="4 5">DSM 45771</strain>
    </source>
</reference>
<gene>
    <name evidence="4" type="ORF">C8D89_103147</name>
</gene>
<feature type="transmembrane region" description="Helical" evidence="2">
    <location>
        <begin position="48"/>
        <end position="69"/>
    </location>
</feature>
<keyword evidence="4" id="KW-0808">Transferase</keyword>
<feature type="transmembrane region" description="Helical" evidence="2">
    <location>
        <begin position="12"/>
        <end position="36"/>
    </location>
</feature>
<dbReference type="AlphaFoldDB" id="A0A2U1FI33"/>
<keyword evidence="2" id="KW-1133">Transmembrane helix</keyword>
<feature type="transmembrane region" description="Helical" evidence="2">
    <location>
        <begin position="194"/>
        <end position="214"/>
    </location>
</feature>
<keyword evidence="4" id="KW-0489">Methyltransferase</keyword>